<dbReference type="OrthoDB" id="415532at2759"/>
<reference evidence="2 3" key="1">
    <citation type="journal article" date="2019" name="Sci. Rep.">
        <title>A multi-omics analysis of the grapevine pathogen Lasiodiplodia theobromae reveals that temperature affects the expression of virulence- and pathogenicity-related genes.</title>
        <authorList>
            <person name="Felix C."/>
            <person name="Meneses R."/>
            <person name="Goncalves M.F.M."/>
            <person name="Tilleman L."/>
            <person name="Duarte A.S."/>
            <person name="Jorrin-Novo J.V."/>
            <person name="Van de Peer Y."/>
            <person name="Deforce D."/>
            <person name="Van Nieuwerburgh F."/>
            <person name="Esteves A.C."/>
            <person name="Alves A."/>
        </authorList>
    </citation>
    <scope>NUCLEOTIDE SEQUENCE [LARGE SCALE GENOMIC DNA]</scope>
    <source>
        <strain evidence="2 3">LA-SOL3</strain>
    </source>
</reference>
<proteinExistence type="predicted"/>
<evidence type="ECO:0000313" key="3">
    <source>
        <dbReference type="Proteomes" id="UP000325902"/>
    </source>
</evidence>
<dbReference type="Pfam" id="PF14033">
    <property type="entry name" value="DUF4246"/>
    <property type="match status" value="1"/>
</dbReference>
<dbReference type="EMBL" id="VCHE01000018">
    <property type="protein sequence ID" value="KAB2577259.1"/>
    <property type="molecule type" value="Genomic_DNA"/>
</dbReference>
<accession>A0A5N5DHC4</accession>
<evidence type="ECO:0000259" key="1">
    <source>
        <dbReference type="Pfam" id="PF14033"/>
    </source>
</evidence>
<gene>
    <name evidence="2" type="ORF">DBV05_g4121</name>
</gene>
<evidence type="ECO:0000313" key="2">
    <source>
        <dbReference type="EMBL" id="KAB2577259.1"/>
    </source>
</evidence>
<feature type="domain" description="DUF4246" evidence="1">
    <location>
        <begin position="51"/>
        <end position="503"/>
    </location>
</feature>
<dbReference type="AlphaFoldDB" id="A0A5N5DHC4"/>
<comment type="caution">
    <text evidence="2">The sequence shown here is derived from an EMBL/GenBank/DDBJ whole genome shotgun (WGS) entry which is preliminary data.</text>
</comment>
<sequence length="570" mass="64276">MINVVTDKDEWRRKVFDKSVVEKWKSEIVNDHGDNRTVNEWKEFGQGFTADMFDFCIEELCHKAGLHEKTGMTLILNTDTGVVKSDAVVSSELKQQFRAAMKPLEDIPDNQKDWHPSSNNTVLNLVDPCLFPLVYGRTRVLPHGTIGLNDCLQSFTFGEQTHVPPWQEAQSETFAQHDANTFSTKFQWLPCDVRFEEDNNSVKITSYINNLHPAEHEDLYRALERLIAAAIPLWSLVLGYTKSHEDARWTAREDLRVPSANGPKWSRFNWTLTTGERAGVEELLVGKERAMASRFLYMPSPRAYSASAMPEPLTDLRALYAATGLQVIIRITAIHLTPSSPRYEGGPWDIEGHHLNEHIAATALYCYDSANVVDSSTTPTDSSSSGAGASRLSFRQKIEREHIRSLPYQRTSPSDRGGIEFVYGIDAAHGGGAAAVQEIGDVSMREGRMLAFPNVLQRRVRPFELADKTKPGHRKVVALLLVDPARRVLSTANVAPQQKGWLEGEVRGSGVLGRLPEELVQQVLNEVDDWPMMGVEEARGLRLEVMEEREAFREVMERAVESHRFDLRER</sequence>
<dbReference type="InterPro" id="IPR025340">
    <property type="entry name" value="DUF4246"/>
</dbReference>
<protein>
    <recommendedName>
        <fullName evidence="1">DUF4246 domain-containing protein</fullName>
    </recommendedName>
</protein>
<dbReference type="InterPro" id="IPR049192">
    <property type="entry name" value="DUF4246_C"/>
</dbReference>
<keyword evidence="3" id="KW-1185">Reference proteome</keyword>
<dbReference type="PANTHER" id="PTHR33119">
    <property type="entry name" value="IFI3P"/>
    <property type="match status" value="1"/>
</dbReference>
<organism evidence="2 3">
    <name type="scientific">Lasiodiplodia theobromae</name>
    <dbReference type="NCBI Taxonomy" id="45133"/>
    <lineage>
        <taxon>Eukaryota</taxon>
        <taxon>Fungi</taxon>
        <taxon>Dikarya</taxon>
        <taxon>Ascomycota</taxon>
        <taxon>Pezizomycotina</taxon>
        <taxon>Dothideomycetes</taxon>
        <taxon>Dothideomycetes incertae sedis</taxon>
        <taxon>Botryosphaeriales</taxon>
        <taxon>Botryosphaeriaceae</taxon>
        <taxon>Lasiodiplodia</taxon>
    </lineage>
</organism>
<dbReference type="PANTHER" id="PTHR33119:SF1">
    <property type="entry name" value="FE2OG DIOXYGENASE DOMAIN-CONTAINING PROTEIN"/>
    <property type="match status" value="1"/>
</dbReference>
<dbReference type="Proteomes" id="UP000325902">
    <property type="component" value="Unassembled WGS sequence"/>
</dbReference>
<name>A0A5N5DHC4_9PEZI</name>